<sequence length="52" mass="5991">LKTNKFPQGLVTLEDIFSTDDQLRKDKAKMYTHANNYEEVSVDEGKNLFLGK</sequence>
<comment type="caution">
    <text evidence="1">The sequence shown here is derived from an EMBL/GenBank/DDBJ whole genome shotgun (WGS) entry which is preliminary data.</text>
</comment>
<keyword evidence="2" id="KW-1185">Reference proteome</keyword>
<name>A0AA38GRV9_TAXCH</name>
<feature type="non-terminal residue" evidence="1">
    <location>
        <position position="1"/>
    </location>
</feature>
<evidence type="ECO:0000313" key="1">
    <source>
        <dbReference type="EMBL" id="KAH9327148.1"/>
    </source>
</evidence>
<proteinExistence type="predicted"/>
<organism evidence="1 2">
    <name type="scientific">Taxus chinensis</name>
    <name type="common">Chinese yew</name>
    <name type="synonym">Taxus wallichiana var. chinensis</name>
    <dbReference type="NCBI Taxonomy" id="29808"/>
    <lineage>
        <taxon>Eukaryota</taxon>
        <taxon>Viridiplantae</taxon>
        <taxon>Streptophyta</taxon>
        <taxon>Embryophyta</taxon>
        <taxon>Tracheophyta</taxon>
        <taxon>Spermatophyta</taxon>
        <taxon>Pinopsida</taxon>
        <taxon>Pinidae</taxon>
        <taxon>Conifers II</taxon>
        <taxon>Cupressales</taxon>
        <taxon>Taxaceae</taxon>
        <taxon>Taxus</taxon>
    </lineage>
</organism>
<gene>
    <name evidence="1" type="ORF">KI387_007326</name>
</gene>
<protein>
    <submittedName>
        <fullName evidence="1">Uncharacterized protein</fullName>
    </submittedName>
</protein>
<dbReference type="AlphaFoldDB" id="A0AA38GRV9"/>
<dbReference type="EMBL" id="JAHRHJ020000002">
    <property type="protein sequence ID" value="KAH9327148.1"/>
    <property type="molecule type" value="Genomic_DNA"/>
</dbReference>
<evidence type="ECO:0000313" key="2">
    <source>
        <dbReference type="Proteomes" id="UP000824469"/>
    </source>
</evidence>
<accession>A0AA38GRV9</accession>
<dbReference type="Proteomes" id="UP000824469">
    <property type="component" value="Unassembled WGS sequence"/>
</dbReference>
<feature type="non-terminal residue" evidence="1">
    <location>
        <position position="52"/>
    </location>
</feature>
<reference evidence="1 2" key="1">
    <citation type="journal article" date="2021" name="Nat. Plants">
        <title>The Taxus genome provides insights into paclitaxel biosynthesis.</title>
        <authorList>
            <person name="Xiong X."/>
            <person name="Gou J."/>
            <person name="Liao Q."/>
            <person name="Li Y."/>
            <person name="Zhou Q."/>
            <person name="Bi G."/>
            <person name="Li C."/>
            <person name="Du R."/>
            <person name="Wang X."/>
            <person name="Sun T."/>
            <person name="Guo L."/>
            <person name="Liang H."/>
            <person name="Lu P."/>
            <person name="Wu Y."/>
            <person name="Zhang Z."/>
            <person name="Ro D.K."/>
            <person name="Shang Y."/>
            <person name="Huang S."/>
            <person name="Yan J."/>
        </authorList>
    </citation>
    <scope>NUCLEOTIDE SEQUENCE [LARGE SCALE GENOMIC DNA]</scope>
    <source>
        <strain evidence="1">Ta-2019</strain>
    </source>
</reference>